<dbReference type="InterPro" id="IPR003593">
    <property type="entry name" value="AAA+_ATPase"/>
</dbReference>
<comment type="subcellular location">
    <subcellularLocation>
        <location evidence="1">Cell membrane</location>
        <topology evidence="1">Peripheral membrane protein</topology>
    </subcellularLocation>
</comment>
<dbReference type="InterPro" id="IPR050095">
    <property type="entry name" value="ECF_ABC_transporter_ATP-bd"/>
</dbReference>
<dbReference type="PANTHER" id="PTHR43553">
    <property type="entry name" value="HEAVY METAL TRANSPORTER"/>
    <property type="match status" value="1"/>
</dbReference>
<dbReference type="GO" id="GO:0005524">
    <property type="term" value="F:ATP binding"/>
    <property type="evidence" value="ECO:0007669"/>
    <property type="project" value="UniProtKB-KW"/>
</dbReference>
<dbReference type="EMBL" id="CP072943">
    <property type="protein sequence ID" value="QTX31497.1"/>
    <property type="molecule type" value="Genomic_DNA"/>
</dbReference>
<keyword evidence="8" id="KW-0472">Membrane</keyword>
<evidence type="ECO:0000256" key="3">
    <source>
        <dbReference type="ARBA" id="ARBA00022448"/>
    </source>
</evidence>
<name>A0A9Q7EYR0_9BACT</name>
<accession>A0A9Q7EYR0</accession>
<evidence type="ECO:0000256" key="6">
    <source>
        <dbReference type="ARBA" id="ARBA00022840"/>
    </source>
</evidence>
<evidence type="ECO:0000256" key="8">
    <source>
        <dbReference type="ARBA" id="ARBA00023136"/>
    </source>
</evidence>
<dbReference type="PANTHER" id="PTHR43553:SF27">
    <property type="entry name" value="ENERGY-COUPLING FACTOR TRANSPORTER ATP-BINDING PROTEIN ECFA2"/>
    <property type="match status" value="1"/>
</dbReference>
<evidence type="ECO:0000259" key="9">
    <source>
        <dbReference type="SMART" id="SM00382"/>
    </source>
</evidence>
<evidence type="ECO:0000256" key="1">
    <source>
        <dbReference type="ARBA" id="ARBA00004202"/>
    </source>
</evidence>
<dbReference type="Proteomes" id="UP000671879">
    <property type="component" value="Chromosome"/>
</dbReference>
<dbReference type="FunFam" id="3.40.50.300:FF:000224">
    <property type="entry name" value="Energy-coupling factor transporter ATP-binding protein EcfA"/>
    <property type="match status" value="1"/>
</dbReference>
<comment type="similarity">
    <text evidence="2">Belongs to the ABC transporter superfamily.</text>
</comment>
<dbReference type="InterPro" id="IPR003439">
    <property type="entry name" value="ABC_transporter-like_ATP-bd"/>
</dbReference>
<dbReference type="InterPro" id="IPR017871">
    <property type="entry name" value="ABC_transporter-like_CS"/>
</dbReference>
<dbReference type="InterPro" id="IPR027417">
    <property type="entry name" value="P-loop_NTPase"/>
</dbReference>
<reference evidence="11" key="1">
    <citation type="submission" date="2021-04" db="EMBL/GenBank/DDBJ databases">
        <title>A novel Synergistetes isolate from a pyrite-forming mixed culture.</title>
        <authorList>
            <person name="Bunk B."/>
            <person name="Sproer C."/>
            <person name="Spring S."/>
            <person name="Pester M."/>
        </authorList>
    </citation>
    <scope>NUCLEOTIDE SEQUENCE [LARGE SCALE GENOMIC DNA]</scope>
    <source>
        <strain evidence="11">J.5.4.2-T.3.5.2</strain>
    </source>
</reference>
<keyword evidence="5" id="KW-0547">Nucleotide-binding</keyword>
<dbReference type="CDD" id="cd03225">
    <property type="entry name" value="ABC_cobalt_CbiO_domain1"/>
    <property type="match status" value="1"/>
</dbReference>
<sequence length="283" mass="30923">MSLILRNVSHIYHRGTPLETTALKEVSLTVDDAQWVAVVGHTGSGKSTLAQHLNALLLADEGEVSVDGLKAVKGGPDLREIRRRVGLVFQYPEQQLFAETVEEEMTFGPRNWGLDEKEIPDAVDAALALVGLDGLSRRRSPFSLSGGQKRLLAIASVLAVRPSYLVLDEPAAGLDSRGRRNLMALVEGLRREGIAVVQVTHDLELALAHCDKICVLERGRALFWGPPAIVVEQLLDRPVQGLVLPEVLAFARSLREYGYNVPLSWNPEEVARALIGEVSRCSS</sequence>
<dbReference type="Pfam" id="PF00005">
    <property type="entry name" value="ABC_tran"/>
    <property type="match status" value="1"/>
</dbReference>
<keyword evidence="3" id="KW-0813">Transport</keyword>
<dbReference type="KEGG" id="aram:KAR29_08970"/>
<protein>
    <submittedName>
        <fullName evidence="10">Energy-coupling factor transporter ATPase</fullName>
    </submittedName>
</protein>
<dbReference type="SMART" id="SM00382">
    <property type="entry name" value="AAA"/>
    <property type="match status" value="1"/>
</dbReference>
<dbReference type="RefSeq" id="WP_274372663.1">
    <property type="nucleotide sequence ID" value="NZ_CP072943.1"/>
</dbReference>
<dbReference type="GO" id="GO:0016887">
    <property type="term" value="F:ATP hydrolysis activity"/>
    <property type="evidence" value="ECO:0007669"/>
    <property type="project" value="InterPro"/>
</dbReference>
<evidence type="ECO:0000256" key="5">
    <source>
        <dbReference type="ARBA" id="ARBA00022741"/>
    </source>
</evidence>
<organism evidence="10 11">
    <name type="scientific">Aminithiophilus ramosus</name>
    <dbReference type="NCBI Taxonomy" id="3029084"/>
    <lineage>
        <taxon>Bacteria</taxon>
        <taxon>Thermotogati</taxon>
        <taxon>Synergistota</taxon>
        <taxon>Synergistia</taxon>
        <taxon>Synergistales</taxon>
        <taxon>Aminithiophilaceae</taxon>
        <taxon>Aminithiophilus</taxon>
    </lineage>
</organism>
<evidence type="ECO:0000256" key="2">
    <source>
        <dbReference type="ARBA" id="ARBA00005417"/>
    </source>
</evidence>
<dbReference type="Gene3D" id="3.40.50.300">
    <property type="entry name" value="P-loop containing nucleotide triphosphate hydrolases"/>
    <property type="match status" value="1"/>
</dbReference>
<dbReference type="InterPro" id="IPR015856">
    <property type="entry name" value="ABC_transpr_CbiO/EcfA_su"/>
</dbReference>
<proteinExistence type="inferred from homology"/>
<dbReference type="GO" id="GO:0042626">
    <property type="term" value="F:ATPase-coupled transmembrane transporter activity"/>
    <property type="evidence" value="ECO:0007669"/>
    <property type="project" value="TreeGrafter"/>
</dbReference>
<keyword evidence="6" id="KW-0067">ATP-binding</keyword>
<dbReference type="SUPFAM" id="SSF52540">
    <property type="entry name" value="P-loop containing nucleoside triphosphate hydrolases"/>
    <property type="match status" value="1"/>
</dbReference>
<dbReference type="GO" id="GO:0043190">
    <property type="term" value="C:ATP-binding cassette (ABC) transporter complex"/>
    <property type="evidence" value="ECO:0007669"/>
    <property type="project" value="TreeGrafter"/>
</dbReference>
<feature type="domain" description="AAA+ ATPase" evidence="9">
    <location>
        <begin position="32"/>
        <end position="220"/>
    </location>
</feature>
<evidence type="ECO:0000256" key="4">
    <source>
        <dbReference type="ARBA" id="ARBA00022475"/>
    </source>
</evidence>
<keyword evidence="7" id="KW-1278">Translocase</keyword>
<keyword evidence="11" id="KW-1185">Reference proteome</keyword>
<dbReference type="AlphaFoldDB" id="A0A9Q7EYR0"/>
<keyword evidence="4" id="KW-1003">Cell membrane</keyword>
<evidence type="ECO:0000313" key="11">
    <source>
        <dbReference type="Proteomes" id="UP000671879"/>
    </source>
</evidence>
<gene>
    <name evidence="10" type="ORF">KAR29_08970</name>
</gene>
<evidence type="ECO:0000313" key="10">
    <source>
        <dbReference type="EMBL" id="QTX31497.1"/>
    </source>
</evidence>
<evidence type="ECO:0000256" key="7">
    <source>
        <dbReference type="ARBA" id="ARBA00022967"/>
    </source>
</evidence>
<dbReference type="PROSITE" id="PS00211">
    <property type="entry name" value="ABC_TRANSPORTER_1"/>
    <property type="match status" value="1"/>
</dbReference>